<dbReference type="GO" id="GO:0015276">
    <property type="term" value="F:ligand-gated monoatomic ion channel activity"/>
    <property type="evidence" value="ECO:0007669"/>
    <property type="project" value="InterPro"/>
</dbReference>
<feature type="transmembrane region" description="Helical" evidence="9">
    <location>
        <begin position="223"/>
        <end position="248"/>
    </location>
</feature>
<dbReference type="PANTHER" id="PTHR42643:SF30">
    <property type="entry name" value="IONOTROPIC RECEPTOR 40A-RELATED"/>
    <property type="match status" value="1"/>
</dbReference>
<dbReference type="Pfam" id="PF00060">
    <property type="entry name" value="Lig_chan"/>
    <property type="match status" value="1"/>
</dbReference>
<dbReference type="Gene3D" id="1.10.287.70">
    <property type="match status" value="1"/>
</dbReference>
<feature type="transmembrane region" description="Helical" evidence="9">
    <location>
        <begin position="194"/>
        <end position="211"/>
    </location>
</feature>
<evidence type="ECO:0000256" key="3">
    <source>
        <dbReference type="ARBA" id="ARBA00022475"/>
    </source>
</evidence>
<evidence type="ECO:0000313" key="12">
    <source>
        <dbReference type="Proteomes" id="UP000092461"/>
    </source>
</evidence>
<keyword evidence="8" id="KW-0325">Glycoprotein</keyword>
<sequence length="348" mass="39557">MNLMGLWDGKNFSISKEFSRTTKIRRRLDFYGSEIYGAVSIVSIHSGYTVMDMLQKRIDTTTAGSAFQYSILQTIVDRINATLVLRRISTWSQFSRLPNESLSGTIGLLNSSLADVSVTPLSITADRLPYATPTATTWRAQFGFVFRHPKSTSLRAIYLQPFTNILWIATLIILVLYWMVFIVALRYYNDPEGAPGSAFLGIFGAFLQQGYSEKLLPFSGRILLVFGFIFSLVCYQFYSTFIVGSLIVDSPKNIRTIHDLAASKLLIGANPVPYNDYLFNSTSKILSSLYADRIKKPGNFFPPDIGIQMIQKVDLHTISMWRRCMRLLFKTFLKMKYVIYKKSYLGKL</sequence>
<evidence type="ECO:0000256" key="4">
    <source>
        <dbReference type="ARBA" id="ARBA00022692"/>
    </source>
</evidence>
<evidence type="ECO:0000259" key="10">
    <source>
        <dbReference type="Pfam" id="PF00060"/>
    </source>
</evidence>
<dbReference type="EMBL" id="AJWK01034109">
    <property type="status" value="NOT_ANNOTATED_CDS"/>
    <property type="molecule type" value="Genomic_DNA"/>
</dbReference>
<evidence type="ECO:0000256" key="9">
    <source>
        <dbReference type="SAM" id="Phobius"/>
    </source>
</evidence>
<dbReference type="InterPro" id="IPR052192">
    <property type="entry name" value="Insect_Ionotropic_Sensory_Rcpt"/>
</dbReference>
<dbReference type="GO" id="GO:0005886">
    <property type="term" value="C:plasma membrane"/>
    <property type="evidence" value="ECO:0007669"/>
    <property type="project" value="UniProtKB-SubCell"/>
</dbReference>
<proteinExistence type="inferred from homology"/>
<dbReference type="VEuPathDB" id="VectorBase:LLONM1_005202"/>
<dbReference type="AlphaFoldDB" id="A0A3F2ZDE5"/>
<evidence type="ECO:0000256" key="7">
    <source>
        <dbReference type="ARBA" id="ARBA00023170"/>
    </source>
</evidence>
<keyword evidence="3" id="KW-1003">Cell membrane</keyword>
<keyword evidence="5 9" id="KW-1133">Transmembrane helix</keyword>
<evidence type="ECO:0000256" key="2">
    <source>
        <dbReference type="ARBA" id="ARBA00008685"/>
    </source>
</evidence>
<dbReference type="EnsemblMetazoa" id="LLOJ010932-RA">
    <property type="protein sequence ID" value="LLOJ010932-PA"/>
    <property type="gene ID" value="LLOJ010932"/>
</dbReference>
<keyword evidence="6 9" id="KW-0472">Membrane</keyword>
<feature type="domain" description="Ionotropic glutamate receptor C-terminal" evidence="10">
    <location>
        <begin position="167"/>
        <end position="263"/>
    </location>
</feature>
<dbReference type="SUPFAM" id="SSF53850">
    <property type="entry name" value="Periplasmic binding protein-like II"/>
    <property type="match status" value="1"/>
</dbReference>
<protein>
    <recommendedName>
        <fullName evidence="10">Ionotropic glutamate receptor C-terminal domain-containing protein</fullName>
    </recommendedName>
</protein>
<keyword evidence="4 9" id="KW-0812">Transmembrane</keyword>
<dbReference type="GO" id="GO:0050906">
    <property type="term" value="P:detection of stimulus involved in sensory perception"/>
    <property type="evidence" value="ECO:0007669"/>
    <property type="project" value="UniProtKB-ARBA"/>
</dbReference>
<comment type="similarity">
    <text evidence="2">Belongs to the glutamate-gated ion channel (TC 1.A.10.1) family.</text>
</comment>
<dbReference type="Proteomes" id="UP000092461">
    <property type="component" value="Unassembled WGS sequence"/>
</dbReference>
<keyword evidence="7" id="KW-0675">Receptor</keyword>
<organism evidence="11 12">
    <name type="scientific">Lutzomyia longipalpis</name>
    <name type="common">Sand fly</name>
    <dbReference type="NCBI Taxonomy" id="7200"/>
    <lineage>
        <taxon>Eukaryota</taxon>
        <taxon>Metazoa</taxon>
        <taxon>Ecdysozoa</taxon>
        <taxon>Arthropoda</taxon>
        <taxon>Hexapoda</taxon>
        <taxon>Insecta</taxon>
        <taxon>Pterygota</taxon>
        <taxon>Neoptera</taxon>
        <taxon>Endopterygota</taxon>
        <taxon>Diptera</taxon>
        <taxon>Nematocera</taxon>
        <taxon>Psychodoidea</taxon>
        <taxon>Psychodidae</taxon>
        <taxon>Lutzomyia</taxon>
        <taxon>Lutzomyia</taxon>
    </lineage>
</organism>
<evidence type="ECO:0000256" key="8">
    <source>
        <dbReference type="ARBA" id="ARBA00023180"/>
    </source>
</evidence>
<name>A0A3F2ZDE5_LUTLO</name>
<dbReference type="InterPro" id="IPR001320">
    <property type="entry name" value="Iontro_rcpt_C"/>
</dbReference>
<evidence type="ECO:0000256" key="5">
    <source>
        <dbReference type="ARBA" id="ARBA00022989"/>
    </source>
</evidence>
<dbReference type="VEuPathDB" id="VectorBase:LLOJ010932"/>
<evidence type="ECO:0000256" key="1">
    <source>
        <dbReference type="ARBA" id="ARBA00004651"/>
    </source>
</evidence>
<dbReference type="PANTHER" id="PTHR42643">
    <property type="entry name" value="IONOTROPIC RECEPTOR 20A-RELATED"/>
    <property type="match status" value="1"/>
</dbReference>
<keyword evidence="12" id="KW-1185">Reference proteome</keyword>
<comment type="subcellular location">
    <subcellularLocation>
        <location evidence="1">Cell membrane</location>
        <topology evidence="1">Multi-pass membrane protein</topology>
    </subcellularLocation>
</comment>
<feature type="transmembrane region" description="Helical" evidence="9">
    <location>
        <begin position="165"/>
        <end position="188"/>
    </location>
</feature>
<accession>A0A3F2ZDE5</accession>
<evidence type="ECO:0000313" key="11">
    <source>
        <dbReference type="EnsemblMetazoa" id="LLOJ010932-PA"/>
    </source>
</evidence>
<evidence type="ECO:0000256" key="6">
    <source>
        <dbReference type="ARBA" id="ARBA00023136"/>
    </source>
</evidence>
<reference evidence="11" key="1">
    <citation type="submission" date="2020-05" db="UniProtKB">
        <authorList>
            <consortium name="EnsemblMetazoa"/>
        </authorList>
    </citation>
    <scope>IDENTIFICATION</scope>
    <source>
        <strain evidence="11">Jacobina</strain>
    </source>
</reference>
<dbReference type="Gene3D" id="3.40.190.10">
    <property type="entry name" value="Periplasmic binding protein-like II"/>
    <property type="match status" value="1"/>
</dbReference>